<comment type="caution">
    <text evidence="1">The sequence shown here is derived from an EMBL/GenBank/DDBJ whole genome shotgun (WGS) entry which is preliminary data.</text>
</comment>
<dbReference type="EMBL" id="JARQGV010000004">
    <property type="protein sequence ID" value="MDT2251162.1"/>
    <property type="molecule type" value="Genomic_DNA"/>
</dbReference>
<accession>A0AAP5JSS0</accession>
<reference evidence="1" key="2">
    <citation type="submission" date="2023-03" db="EMBL/GenBank/DDBJ databases">
        <authorList>
            <person name="Obshta O."/>
            <person name="Zabrodski M.W."/>
            <person name="Soomro T."/>
            <person name="Wilson G."/>
            <person name="Masood F."/>
            <person name="Thebeau J."/>
            <person name="Bezerra Da Silva M.C."/>
            <person name="Raza F."/>
            <person name="Biganski S."/>
            <person name="Jose M."/>
            <person name="Camilli M."/>
            <person name="Kozii I.V."/>
            <person name="Kozii R.V."/>
            <person name="Simko E."/>
            <person name="Wood S.C."/>
        </authorList>
    </citation>
    <scope>NUCLEOTIDE SEQUENCE</scope>
    <source>
        <strain evidence="1">PL001</strain>
    </source>
</reference>
<evidence type="ECO:0000313" key="1">
    <source>
        <dbReference type="EMBL" id="MDT2251162.1"/>
    </source>
</evidence>
<reference evidence="1" key="1">
    <citation type="journal article" date="2023" name="J. Vet. Diagn. Invest.">
        <title>Oxytetracycline-resistant Paenibacillus larvae identified in commercial beekeeping operations in Saskatchewan using pooled honey sampling.</title>
        <authorList>
            <person name="Obshta O."/>
            <person name="Zabrodski M.W."/>
            <person name="Soomro T."/>
            <person name="Wilson G."/>
            <person name="Masood F."/>
            <person name="Thebeau J."/>
            <person name="Silva M.C.B."/>
            <person name="Biganski S."/>
            <person name="Kozii I.V."/>
            <person name="Koziy R.V."/>
            <person name="Raza M.F."/>
            <person name="Jose M.S."/>
            <person name="Simko E."/>
            <person name="Wood S.C."/>
        </authorList>
    </citation>
    <scope>NUCLEOTIDE SEQUENCE</scope>
    <source>
        <strain evidence="1">PL001</strain>
    </source>
</reference>
<dbReference type="AlphaFoldDB" id="A0AAP5JSS0"/>
<protein>
    <submittedName>
        <fullName evidence="1">Uncharacterized protein</fullName>
    </submittedName>
</protein>
<dbReference type="GeneID" id="70761198"/>
<name>A0AAP5JSS0_9BACL</name>
<dbReference type="Proteomes" id="UP001259239">
    <property type="component" value="Unassembled WGS sequence"/>
</dbReference>
<evidence type="ECO:0000313" key="2">
    <source>
        <dbReference type="Proteomes" id="UP001259239"/>
    </source>
</evidence>
<organism evidence="1 2">
    <name type="scientific">Paenibacillus larvae</name>
    <dbReference type="NCBI Taxonomy" id="1464"/>
    <lineage>
        <taxon>Bacteria</taxon>
        <taxon>Bacillati</taxon>
        <taxon>Bacillota</taxon>
        <taxon>Bacilli</taxon>
        <taxon>Bacillales</taxon>
        <taxon>Paenibacillaceae</taxon>
        <taxon>Paenibacillus</taxon>
    </lineage>
</organism>
<proteinExistence type="predicted"/>
<dbReference type="RefSeq" id="WP_024093061.1">
    <property type="nucleotide sequence ID" value="NZ_CBCRXL010000012.1"/>
</dbReference>
<sequence length="92" mass="10474">MSILHGDRASVTALDEQAKRLGITFDIPRLVCVMEIQQQKEKPRERDLTLRKVISLLDNRRQSHGRIPAGTCSAYMESRRADWSHPEFIAAG</sequence>
<gene>
    <name evidence="1" type="ORF">P7H09_07295</name>
</gene>